<dbReference type="EMBL" id="NRSZ01000447">
    <property type="protein sequence ID" value="PNY27194.1"/>
    <property type="molecule type" value="Genomic_DNA"/>
</dbReference>
<dbReference type="AlphaFoldDB" id="A0A2K3QI25"/>
<evidence type="ECO:0000313" key="3">
    <source>
        <dbReference type="Proteomes" id="UP000236621"/>
    </source>
</evidence>
<organism evidence="2 3">
    <name type="scientific">Tolypocladium capitatum</name>
    <dbReference type="NCBI Taxonomy" id="45235"/>
    <lineage>
        <taxon>Eukaryota</taxon>
        <taxon>Fungi</taxon>
        <taxon>Dikarya</taxon>
        <taxon>Ascomycota</taxon>
        <taxon>Pezizomycotina</taxon>
        <taxon>Sordariomycetes</taxon>
        <taxon>Hypocreomycetidae</taxon>
        <taxon>Hypocreales</taxon>
        <taxon>Ophiocordycipitaceae</taxon>
        <taxon>Tolypocladium</taxon>
    </lineage>
</organism>
<feature type="compositionally biased region" description="Basic residues" evidence="1">
    <location>
        <begin position="19"/>
        <end position="33"/>
    </location>
</feature>
<accession>A0A2K3QI25</accession>
<gene>
    <name evidence="2" type="ORF">TCAP_02875</name>
</gene>
<evidence type="ECO:0000256" key="1">
    <source>
        <dbReference type="SAM" id="MobiDB-lite"/>
    </source>
</evidence>
<dbReference type="Proteomes" id="UP000236621">
    <property type="component" value="Unassembled WGS sequence"/>
</dbReference>
<reference evidence="2 3" key="1">
    <citation type="submission" date="2017-08" db="EMBL/GenBank/DDBJ databases">
        <title>Harnessing the power of phylogenomics to disentangle the directionality and signatures of interkingdom host jumping in the parasitic fungal genus Tolypocladium.</title>
        <authorList>
            <person name="Quandt C.A."/>
            <person name="Patterson W."/>
            <person name="Spatafora J.W."/>
        </authorList>
    </citation>
    <scope>NUCLEOTIDE SEQUENCE [LARGE SCALE GENOMIC DNA]</scope>
    <source>
        <strain evidence="2 3">CBS 113982</strain>
    </source>
</reference>
<proteinExistence type="predicted"/>
<name>A0A2K3QI25_9HYPO</name>
<sequence>MRDVWVLDAAQPPSRSLRRRRLRHEVARPRSRARLGAPGNAGCPSPVARRPSPFAFAVLRRLCNLPGTRNRWRCCRVVARVSTAGGPEPIDCLLDRQPPAPHWPLFLCLPHSHPHSAIDSIRPGRQLGGARPAEITRASACPCATPSLMDPAGASPAFGINAHSVASSASGSAAGSVAGELPGAGGGAGVAPSIKRRAPIACKRSVQTLHGAVMSLGAC</sequence>
<protein>
    <submittedName>
        <fullName evidence="2">Uncharacterized protein</fullName>
    </submittedName>
</protein>
<evidence type="ECO:0000313" key="2">
    <source>
        <dbReference type="EMBL" id="PNY27194.1"/>
    </source>
</evidence>
<keyword evidence="3" id="KW-1185">Reference proteome</keyword>
<feature type="region of interest" description="Disordered" evidence="1">
    <location>
        <begin position="19"/>
        <end position="44"/>
    </location>
</feature>
<comment type="caution">
    <text evidence="2">The sequence shown here is derived from an EMBL/GenBank/DDBJ whole genome shotgun (WGS) entry which is preliminary data.</text>
</comment>